<accession>A0A9Q0YU65</accession>
<dbReference type="PANTHER" id="PTHR15141">
    <property type="entry name" value="TRANSCRIPTION ELONGATION FACTOR B POLYPEPTIDE 3"/>
    <property type="match status" value="1"/>
</dbReference>
<feature type="compositionally biased region" description="Polar residues" evidence="4">
    <location>
        <begin position="291"/>
        <end position="312"/>
    </location>
</feature>
<evidence type="ECO:0000256" key="1">
    <source>
        <dbReference type="ARBA" id="ARBA00004123"/>
    </source>
</evidence>
<feature type="region of interest" description="Disordered" evidence="4">
    <location>
        <begin position="807"/>
        <end position="881"/>
    </location>
</feature>
<feature type="compositionally biased region" description="Basic and acidic residues" evidence="4">
    <location>
        <begin position="259"/>
        <end position="273"/>
    </location>
</feature>
<dbReference type="Pfam" id="PF06881">
    <property type="entry name" value="Elongin_A"/>
    <property type="match status" value="1"/>
</dbReference>
<feature type="compositionally biased region" description="Low complexity" evidence="4">
    <location>
        <begin position="333"/>
        <end position="342"/>
    </location>
</feature>
<evidence type="ECO:0000313" key="7">
    <source>
        <dbReference type="Proteomes" id="UP001152320"/>
    </source>
</evidence>
<feature type="region of interest" description="Disordered" evidence="4">
    <location>
        <begin position="89"/>
        <end position="620"/>
    </location>
</feature>
<dbReference type="PROSITE" id="PS51319">
    <property type="entry name" value="TFIIS_N"/>
    <property type="match status" value="1"/>
</dbReference>
<comment type="subcellular location">
    <subcellularLocation>
        <location evidence="1 3">Nucleus</location>
    </subcellularLocation>
</comment>
<dbReference type="InterPro" id="IPR003617">
    <property type="entry name" value="TFIIS/CRSP70_N_sub"/>
</dbReference>
<proteinExistence type="predicted"/>
<keyword evidence="7" id="KW-1185">Reference proteome</keyword>
<dbReference type="InterPro" id="IPR051870">
    <property type="entry name" value="Elongin-A_domain"/>
</dbReference>
<feature type="compositionally biased region" description="Basic and acidic residues" evidence="4">
    <location>
        <begin position="449"/>
        <end position="459"/>
    </location>
</feature>
<feature type="compositionally biased region" description="Basic and acidic residues" evidence="4">
    <location>
        <begin position="601"/>
        <end position="616"/>
    </location>
</feature>
<keyword evidence="2 3" id="KW-0539">Nucleus</keyword>
<dbReference type="OrthoDB" id="21513at2759"/>
<dbReference type="InterPro" id="IPR017923">
    <property type="entry name" value="TFIIS_N"/>
</dbReference>
<evidence type="ECO:0000256" key="2">
    <source>
        <dbReference type="ARBA" id="ARBA00023242"/>
    </source>
</evidence>
<feature type="domain" description="TFIIS N-terminal" evidence="5">
    <location>
        <begin position="1"/>
        <end position="83"/>
    </location>
</feature>
<dbReference type="SMART" id="SM00509">
    <property type="entry name" value="TFS2N"/>
    <property type="match status" value="1"/>
</dbReference>
<dbReference type="SUPFAM" id="SSF47676">
    <property type="entry name" value="Conserved domain common to transcription factors TFIIS, elongin A, CRSP70"/>
    <property type="match status" value="1"/>
</dbReference>
<feature type="compositionally biased region" description="Basic and acidic residues" evidence="4">
    <location>
        <begin position="544"/>
        <end position="594"/>
    </location>
</feature>
<dbReference type="AlphaFoldDB" id="A0A9Q0YU65"/>
<evidence type="ECO:0000313" key="6">
    <source>
        <dbReference type="EMBL" id="KAJ8026476.1"/>
    </source>
</evidence>
<evidence type="ECO:0000259" key="5">
    <source>
        <dbReference type="PROSITE" id="PS51319"/>
    </source>
</evidence>
<feature type="compositionally biased region" description="Basic and acidic residues" evidence="4">
    <location>
        <begin position="216"/>
        <end position="229"/>
    </location>
</feature>
<reference evidence="6" key="1">
    <citation type="submission" date="2021-10" db="EMBL/GenBank/DDBJ databases">
        <title>Tropical sea cucumber genome reveals ecological adaptation and Cuvierian tubules defense mechanism.</title>
        <authorList>
            <person name="Chen T."/>
        </authorList>
    </citation>
    <scope>NUCLEOTIDE SEQUENCE</scope>
    <source>
        <strain evidence="6">Nanhai2018</strain>
        <tissue evidence="6">Muscle</tissue>
    </source>
</reference>
<feature type="compositionally biased region" description="Low complexity" evidence="4">
    <location>
        <begin position="465"/>
        <end position="476"/>
    </location>
</feature>
<feature type="compositionally biased region" description="Polar residues" evidence="4">
    <location>
        <begin position="164"/>
        <end position="173"/>
    </location>
</feature>
<feature type="compositionally biased region" description="Basic and acidic residues" evidence="4">
    <location>
        <begin position="176"/>
        <end position="190"/>
    </location>
</feature>
<feature type="compositionally biased region" description="Basic residues" evidence="4">
    <location>
        <begin position="872"/>
        <end position="881"/>
    </location>
</feature>
<feature type="compositionally biased region" description="Polar residues" evidence="4">
    <location>
        <begin position="246"/>
        <end position="258"/>
    </location>
</feature>
<dbReference type="Pfam" id="PF08711">
    <property type="entry name" value="Med26"/>
    <property type="match status" value="1"/>
</dbReference>
<feature type="compositionally biased region" description="Acidic residues" evidence="4">
    <location>
        <begin position="95"/>
        <end position="109"/>
    </location>
</feature>
<gene>
    <name evidence="6" type="ORF">HOLleu_31302</name>
</gene>
<dbReference type="InterPro" id="IPR035441">
    <property type="entry name" value="TFIIS/LEDGF_dom_sf"/>
</dbReference>
<dbReference type="CDD" id="cd00183">
    <property type="entry name" value="TFIIS_I"/>
    <property type="match status" value="1"/>
</dbReference>
<evidence type="ECO:0000256" key="4">
    <source>
        <dbReference type="SAM" id="MobiDB-lite"/>
    </source>
</evidence>
<dbReference type="Gene3D" id="1.20.930.10">
    <property type="entry name" value="Conserved domain common to transcription factors TFIIS, elongin A, CRSP70"/>
    <property type="match status" value="1"/>
</dbReference>
<dbReference type="GO" id="GO:0070449">
    <property type="term" value="C:elongin complex"/>
    <property type="evidence" value="ECO:0007669"/>
    <property type="project" value="InterPro"/>
</dbReference>
<organism evidence="6 7">
    <name type="scientific">Holothuria leucospilota</name>
    <name type="common">Black long sea cucumber</name>
    <name type="synonym">Mertensiothuria leucospilota</name>
    <dbReference type="NCBI Taxonomy" id="206669"/>
    <lineage>
        <taxon>Eukaryota</taxon>
        <taxon>Metazoa</taxon>
        <taxon>Echinodermata</taxon>
        <taxon>Eleutherozoa</taxon>
        <taxon>Echinozoa</taxon>
        <taxon>Holothuroidea</taxon>
        <taxon>Aspidochirotacea</taxon>
        <taxon>Aspidochirotida</taxon>
        <taxon>Holothuriidae</taxon>
        <taxon>Holothuria</taxon>
    </lineage>
</organism>
<dbReference type="InterPro" id="IPR010684">
    <property type="entry name" value="RNA_pol_II_trans_fac_SIII_A"/>
</dbReference>
<comment type="caution">
    <text evidence="6">The sequence shown here is derived from an EMBL/GenBank/DDBJ whole genome shotgun (WGS) entry which is preliminary data.</text>
</comment>
<name>A0A9Q0YU65_HOLLE</name>
<feature type="compositionally biased region" description="Low complexity" evidence="4">
    <location>
        <begin position="484"/>
        <end position="500"/>
    </location>
</feature>
<feature type="compositionally biased region" description="Basic and acidic residues" evidence="4">
    <location>
        <begin position="382"/>
        <end position="442"/>
    </location>
</feature>
<sequence>MASHHDVVQRVLWLKTKLSSDPLPEIAKIIKFLHKLSRLPVDVEVLQETGIGKCVNGLKKKCPEISMYVKPLIQSWKALVQRAMLAEAAKKRSEDELENGDDVEKDEEEAASRSSPRDSPVPDDEAPSPPSGTSSPDQDEGQNHYSDRSDEEREERHDSPSPSHWTSGRNSFDSYVPKDERQERQPDHQQKSRKGHISSSNESPPKKQKMSPKFKSSNEDMNRRKEKCNDSGSPIKQRTDHKDSQPGKNSTLNSSSIHNKLDSKNRSPKHHIDSYSAHGKSTLSKPVLSKQHASYSQEVKSRTFESIASNILLNEKKVFSKGGKMNKDGTRGKSSSESSSISKPKKSLSKAVNVDDSGMLFQPDFPKSEKVPPRIKKTSGHQLEKTNTKKNVARTDETDNACKVRDIDVYKSKKDKKPVKSESSEKMYFDGKVEKKMVRSEQRQSPSRYKHESDTRGSKSDALVNRNSSSGQSNKSSSDKVKPSKSSSVKPPLPSKPSSNEPEERTFENTGMSFEDCLFGGSIPKVVKKSKPSGSSRTKSNSASRDRTPNDDRKTGKNKENKLKKQVKEQNHSKSQLEREGKTSGKRKIDEGIHSKGSVKRVKDSQLKSDEAREASASEVDLTLPDIQPDYKPLRLPEIKPSERRKAPVDSESELSVKWFGSKQTKTKVYSGKARKRHWDHVPSLLDICKEVIFDNIDALYETGGVPFHVMEDVLEKCTAQQLLKIEDYNPDYMLESDHLWKKHVEKTFKGSEPDEMESWKDLYVRKSDEREHKLLAITANISAAMAKKETGRLTKLAFVDRPVKPPRNVIRQQIRHGTSTSSSPAKAPKPKKPVPGESSSHRVVPNKEATPPVHRQRTAKVVAPMMQKSLKLMKRVSSRR</sequence>
<dbReference type="PANTHER" id="PTHR15141:SF76">
    <property type="entry name" value="TRANSCRIPTION ELONGATION FACTOR B POLYPEPTIDE 3"/>
    <property type="match status" value="1"/>
</dbReference>
<dbReference type="GO" id="GO:0006368">
    <property type="term" value="P:transcription elongation by RNA polymerase II"/>
    <property type="evidence" value="ECO:0007669"/>
    <property type="project" value="InterPro"/>
</dbReference>
<protein>
    <submittedName>
        <fullName evidence="6">Elongin-A</fullName>
    </submittedName>
</protein>
<dbReference type="Proteomes" id="UP001152320">
    <property type="component" value="Chromosome 16"/>
</dbReference>
<feature type="compositionally biased region" description="Basic and acidic residues" evidence="4">
    <location>
        <begin position="141"/>
        <end position="159"/>
    </location>
</feature>
<evidence type="ECO:0000256" key="3">
    <source>
        <dbReference type="PROSITE-ProRule" id="PRU00649"/>
    </source>
</evidence>
<dbReference type="EMBL" id="JAIZAY010000016">
    <property type="protein sequence ID" value="KAJ8026476.1"/>
    <property type="molecule type" value="Genomic_DNA"/>
</dbReference>
<dbReference type="Gene3D" id="6.10.250.3180">
    <property type="match status" value="1"/>
</dbReference>